<dbReference type="PROSITE" id="PS01196">
    <property type="entry name" value="PEPT_TRNA_HYDROL_2"/>
    <property type="match status" value="1"/>
</dbReference>
<evidence type="ECO:0000256" key="4">
    <source>
        <dbReference type="ARBA" id="ARBA00022884"/>
    </source>
</evidence>
<dbReference type="GO" id="GO:0000049">
    <property type="term" value="F:tRNA binding"/>
    <property type="evidence" value="ECO:0007669"/>
    <property type="project" value="UniProtKB-KW"/>
</dbReference>
<dbReference type="AlphaFoldDB" id="A0AAF0DHE0"/>
<dbReference type="InterPro" id="IPR001328">
    <property type="entry name" value="Pept_tRNA_hydro"/>
</dbReference>
<dbReference type="Pfam" id="PF01195">
    <property type="entry name" value="Pept_tRNA_hydro"/>
    <property type="match status" value="2"/>
</dbReference>
<dbReference type="PANTHER" id="PTHR17224">
    <property type="entry name" value="PEPTIDYL-TRNA HYDROLASE"/>
    <property type="match status" value="1"/>
</dbReference>
<evidence type="ECO:0000313" key="7">
    <source>
        <dbReference type="EMBL" id="WEW58249.1"/>
    </source>
</evidence>
<evidence type="ECO:0000256" key="6">
    <source>
        <dbReference type="SAM" id="MobiDB-lite"/>
    </source>
</evidence>
<evidence type="ECO:0000313" key="8">
    <source>
        <dbReference type="Proteomes" id="UP001219355"/>
    </source>
</evidence>
<evidence type="ECO:0000256" key="3">
    <source>
        <dbReference type="ARBA" id="ARBA00022801"/>
    </source>
</evidence>
<dbReference type="Gene3D" id="3.40.50.1470">
    <property type="entry name" value="Peptidyl-tRNA hydrolase"/>
    <property type="match status" value="1"/>
</dbReference>
<protein>
    <recommendedName>
        <fullName evidence="1">peptidyl-tRNA hydrolase</fullName>
        <ecNumber evidence="1">3.1.1.29</ecNumber>
    </recommendedName>
</protein>
<feature type="region of interest" description="Disordered" evidence="6">
    <location>
        <begin position="97"/>
        <end position="117"/>
    </location>
</feature>
<gene>
    <name evidence="7" type="ORF">PRK78_003717</name>
</gene>
<keyword evidence="4" id="KW-0694">RNA-binding</keyword>
<accession>A0AAF0DHE0</accession>
<evidence type="ECO:0000256" key="2">
    <source>
        <dbReference type="ARBA" id="ARBA00022555"/>
    </source>
</evidence>
<evidence type="ECO:0000256" key="1">
    <source>
        <dbReference type="ARBA" id="ARBA00013260"/>
    </source>
</evidence>
<dbReference type="PANTHER" id="PTHR17224:SF1">
    <property type="entry name" value="PEPTIDYL-TRNA HYDROLASE"/>
    <property type="match status" value="1"/>
</dbReference>
<dbReference type="InterPro" id="IPR018171">
    <property type="entry name" value="Pept_tRNA_hydro_CS"/>
</dbReference>
<dbReference type="SUPFAM" id="SSF53178">
    <property type="entry name" value="Peptidyl-tRNA hydrolase-like"/>
    <property type="match status" value="1"/>
</dbReference>
<dbReference type="GO" id="GO:0004045">
    <property type="term" value="F:peptidyl-tRNA hydrolase activity"/>
    <property type="evidence" value="ECO:0007669"/>
    <property type="project" value="UniProtKB-EC"/>
</dbReference>
<comment type="similarity">
    <text evidence="5">Belongs to the PTH family.</text>
</comment>
<organism evidence="7 8">
    <name type="scientific">Emydomyces testavorans</name>
    <dbReference type="NCBI Taxonomy" id="2070801"/>
    <lineage>
        <taxon>Eukaryota</taxon>
        <taxon>Fungi</taxon>
        <taxon>Dikarya</taxon>
        <taxon>Ascomycota</taxon>
        <taxon>Pezizomycotina</taxon>
        <taxon>Eurotiomycetes</taxon>
        <taxon>Eurotiomycetidae</taxon>
        <taxon>Onygenales</taxon>
        <taxon>Nannizziopsiaceae</taxon>
        <taxon>Emydomyces</taxon>
    </lineage>
</organism>
<keyword evidence="8" id="KW-1185">Reference proteome</keyword>
<name>A0AAF0DHE0_9EURO</name>
<dbReference type="EC" id="3.1.1.29" evidence="1"/>
<evidence type="ECO:0000256" key="5">
    <source>
        <dbReference type="ARBA" id="ARBA00038063"/>
    </source>
</evidence>
<keyword evidence="3 7" id="KW-0378">Hydrolase</keyword>
<dbReference type="Proteomes" id="UP001219355">
    <property type="component" value="Chromosome 2"/>
</dbReference>
<keyword evidence="2" id="KW-0820">tRNA-binding</keyword>
<dbReference type="EMBL" id="CP120628">
    <property type="protein sequence ID" value="WEW58249.1"/>
    <property type="molecule type" value="Genomic_DNA"/>
</dbReference>
<proteinExistence type="inferred from homology"/>
<dbReference type="InterPro" id="IPR036416">
    <property type="entry name" value="Pept_tRNA_hydro_sf"/>
</dbReference>
<reference evidence="7" key="1">
    <citation type="submission" date="2023-03" db="EMBL/GenBank/DDBJ databases">
        <title>Emydomyces testavorans Genome Sequence.</title>
        <authorList>
            <person name="Hoyer L."/>
        </authorList>
    </citation>
    <scope>NUCLEOTIDE SEQUENCE</scope>
    <source>
        <strain evidence="7">16-2883</strain>
    </source>
</reference>
<sequence length="248" mass="26067">MPSLFVASLGNPPPKYHKTLHSAGHILLRALADSLHASPFTPSPHLNSGLTTEAYLPRSQTKLTLWQSPTLMNVSGPTLVGAYKTWLAREGSAAVLRRGSSGGVAGTNKKKNKRPPPLSLVLVHDELELPRGELRIRRGGAEMSARGHNGVKSVVQSLVRAGLLSAVSGKKAAGGGGGGGGGGGEEETLLPPILLRVGIGIGRPASREPGTVADYVLREMRGSQYQETCAQAEPLVRMLEAEVVRIQS</sequence>